<keyword evidence="1" id="KW-0805">Transcription regulation</keyword>
<keyword evidence="3" id="KW-0804">Transcription</keyword>
<keyword evidence="6" id="KW-1185">Reference proteome</keyword>
<feature type="domain" description="HTH marR-type" evidence="4">
    <location>
        <begin position="17"/>
        <end position="149"/>
    </location>
</feature>
<dbReference type="SUPFAM" id="SSF46785">
    <property type="entry name" value="Winged helix' DNA-binding domain"/>
    <property type="match status" value="1"/>
</dbReference>
<organism evidence="5 6">
    <name type="scientific">Pseudomonas synxantha</name>
    <dbReference type="NCBI Taxonomy" id="47883"/>
    <lineage>
        <taxon>Bacteria</taxon>
        <taxon>Pseudomonadati</taxon>
        <taxon>Pseudomonadota</taxon>
        <taxon>Gammaproteobacteria</taxon>
        <taxon>Pseudomonadales</taxon>
        <taxon>Pseudomonadaceae</taxon>
        <taxon>Pseudomonas</taxon>
    </lineage>
</organism>
<dbReference type="RefSeq" id="WP_198721212.1">
    <property type="nucleotide sequence ID" value="NZ_JAEIKU010000167.1"/>
</dbReference>
<keyword evidence="2" id="KW-0238">DNA-binding</keyword>
<dbReference type="Gene3D" id="1.10.10.10">
    <property type="entry name" value="Winged helix-like DNA-binding domain superfamily/Winged helix DNA-binding domain"/>
    <property type="match status" value="1"/>
</dbReference>
<evidence type="ECO:0000256" key="2">
    <source>
        <dbReference type="ARBA" id="ARBA00023125"/>
    </source>
</evidence>
<dbReference type="InterPro" id="IPR039422">
    <property type="entry name" value="MarR/SlyA-like"/>
</dbReference>
<protein>
    <submittedName>
        <fullName evidence="5">MarR family transcriptional regulator</fullName>
    </submittedName>
</protein>
<dbReference type="PANTHER" id="PTHR33164:SF99">
    <property type="entry name" value="MARR FAMILY REGULATORY PROTEIN"/>
    <property type="match status" value="1"/>
</dbReference>
<evidence type="ECO:0000256" key="3">
    <source>
        <dbReference type="ARBA" id="ARBA00023163"/>
    </source>
</evidence>
<evidence type="ECO:0000313" key="6">
    <source>
        <dbReference type="Proteomes" id="UP000648914"/>
    </source>
</evidence>
<evidence type="ECO:0000313" key="5">
    <source>
        <dbReference type="EMBL" id="MBI6566207.1"/>
    </source>
</evidence>
<dbReference type="InterPro" id="IPR000835">
    <property type="entry name" value="HTH_MarR-typ"/>
</dbReference>
<dbReference type="SMART" id="SM00347">
    <property type="entry name" value="HTH_MARR"/>
    <property type="match status" value="1"/>
</dbReference>
<accession>A0ABS0UPI2</accession>
<dbReference type="EMBL" id="JAEILG010000044">
    <property type="protein sequence ID" value="MBI6566207.1"/>
    <property type="molecule type" value="Genomic_DNA"/>
</dbReference>
<dbReference type="PROSITE" id="PS01117">
    <property type="entry name" value="HTH_MARR_1"/>
    <property type="match status" value="1"/>
</dbReference>
<comment type="caution">
    <text evidence="5">The sequence shown here is derived from an EMBL/GenBank/DDBJ whole genome shotgun (WGS) entry which is preliminary data.</text>
</comment>
<dbReference type="Proteomes" id="UP000648914">
    <property type="component" value="Unassembled WGS sequence"/>
</dbReference>
<gene>
    <name evidence="5" type="ORF">YA0852_19145</name>
</gene>
<dbReference type="PROSITE" id="PS50995">
    <property type="entry name" value="HTH_MARR_2"/>
    <property type="match status" value="1"/>
</dbReference>
<dbReference type="InterPro" id="IPR023187">
    <property type="entry name" value="Tscrpt_reg_MarR-type_CS"/>
</dbReference>
<sequence length="171" mass="19524">MTDLDELSLDQTAAGIHNRLFFRVFQIGNTLERQATKELGITSVQWSVLGALSPAKLRSGMPMSDLAEYLGVSRQNLDGVLKRLERDDHVQRISSPLDRRARLVILTPLGRRFWDALQPRIYEFYRQALVDFMFDDKVAFVHYLNRLNEGMKRISLGDESAESLGRVDAQA</sequence>
<dbReference type="InterPro" id="IPR036390">
    <property type="entry name" value="WH_DNA-bd_sf"/>
</dbReference>
<proteinExistence type="predicted"/>
<name>A0ABS0UPI2_9PSED</name>
<dbReference type="PANTHER" id="PTHR33164">
    <property type="entry name" value="TRANSCRIPTIONAL REGULATOR, MARR FAMILY"/>
    <property type="match status" value="1"/>
</dbReference>
<reference evidence="5 6" key="1">
    <citation type="submission" date="2020-12" db="EMBL/GenBank/DDBJ databases">
        <title>Comparative genomic insights into the epidemiology and virulence of plant pathogenic Pseudomonads from Turkey.</title>
        <authorList>
            <person name="Dillon M."/>
            <person name="Ruiz-Bedoya T."/>
            <person name="Bendalovic-Torma C."/>
            <person name="Guttman K.M."/>
            <person name="Kwak H."/>
            <person name="Middleton M.A."/>
            <person name="Wang P.W."/>
            <person name="Horuz S."/>
            <person name="Aysan Y."/>
            <person name="Guttman D.S."/>
        </authorList>
    </citation>
    <scope>NUCLEOTIDE SEQUENCE [LARGE SCALE GENOMIC DNA]</scope>
    <source>
        <strain evidence="5 6">S5_IA_2b</strain>
    </source>
</reference>
<evidence type="ECO:0000259" key="4">
    <source>
        <dbReference type="PROSITE" id="PS50995"/>
    </source>
</evidence>
<dbReference type="Pfam" id="PF12802">
    <property type="entry name" value="MarR_2"/>
    <property type="match status" value="1"/>
</dbReference>
<evidence type="ECO:0000256" key="1">
    <source>
        <dbReference type="ARBA" id="ARBA00023015"/>
    </source>
</evidence>
<dbReference type="InterPro" id="IPR036388">
    <property type="entry name" value="WH-like_DNA-bd_sf"/>
</dbReference>